<reference evidence="1 2" key="1">
    <citation type="submission" date="2018-02" db="EMBL/GenBank/DDBJ databases">
        <title>Draft genome sequencing of Pseudomonas frederiksbergensis 11-D3.</title>
        <authorList>
            <person name="Zheng B.-X."/>
        </authorList>
    </citation>
    <scope>NUCLEOTIDE SEQUENCE [LARGE SCALE GENOMIC DNA]</scope>
    <source>
        <strain evidence="1 2">11-D3</strain>
    </source>
</reference>
<evidence type="ECO:0000313" key="1">
    <source>
        <dbReference type="EMBL" id="PQO98039.1"/>
    </source>
</evidence>
<dbReference type="EMBL" id="PUIN01000020">
    <property type="protein sequence ID" value="PQO98039.1"/>
    <property type="molecule type" value="Genomic_DNA"/>
</dbReference>
<organism evidence="1 2">
    <name type="scientific">Pseudomonas frederiksbergensis</name>
    <dbReference type="NCBI Taxonomy" id="104087"/>
    <lineage>
        <taxon>Bacteria</taxon>
        <taxon>Pseudomonadati</taxon>
        <taxon>Pseudomonadota</taxon>
        <taxon>Gammaproteobacteria</taxon>
        <taxon>Pseudomonadales</taxon>
        <taxon>Pseudomonadaceae</taxon>
        <taxon>Pseudomonas</taxon>
    </lineage>
</organism>
<dbReference type="Proteomes" id="UP000239687">
    <property type="component" value="Unassembled WGS sequence"/>
</dbReference>
<sequence>MDWLNIHRNPQANKVEQTLHPPVGAGLLAKAARQSTSMLPVRPLSRASPLPQWICVAPSLFNF</sequence>
<comment type="caution">
    <text evidence="1">The sequence shown here is derived from an EMBL/GenBank/DDBJ whole genome shotgun (WGS) entry which is preliminary data.</text>
</comment>
<accession>A0A2S8H695</accession>
<proteinExistence type="predicted"/>
<protein>
    <submittedName>
        <fullName evidence="1">Uncharacterized protein</fullName>
    </submittedName>
</protein>
<name>A0A2S8H695_9PSED</name>
<gene>
    <name evidence="1" type="ORF">C5612_28645</name>
</gene>
<dbReference type="AlphaFoldDB" id="A0A2S8H695"/>
<evidence type="ECO:0000313" key="2">
    <source>
        <dbReference type="Proteomes" id="UP000239687"/>
    </source>
</evidence>